<dbReference type="EMBL" id="JBIRUQ010000002">
    <property type="protein sequence ID" value="MFI1461656.1"/>
    <property type="molecule type" value="Genomic_DNA"/>
</dbReference>
<dbReference type="GeneID" id="93509548"/>
<evidence type="ECO:0000313" key="1">
    <source>
        <dbReference type="EMBL" id="MFI1461656.1"/>
    </source>
</evidence>
<keyword evidence="2" id="KW-1185">Reference proteome</keyword>
<evidence type="ECO:0000313" key="2">
    <source>
        <dbReference type="Proteomes" id="UP001611263"/>
    </source>
</evidence>
<proteinExistence type="predicted"/>
<sequence>MAAPISRSLRSLRDRTSLTLGPFTTTLVAAPISRSLRSLRDRTSLTLGPFTTTLVAAPTTRSLRSLILVDLPSAPVAAGC</sequence>
<dbReference type="RefSeq" id="WP_156052340.1">
    <property type="nucleotide sequence ID" value="NZ_JBIRUQ010000002.1"/>
</dbReference>
<name>A0ABW7TKT6_9NOCA</name>
<protein>
    <submittedName>
        <fullName evidence="1">Uncharacterized protein</fullName>
    </submittedName>
</protein>
<comment type="caution">
    <text evidence="1">The sequence shown here is derived from an EMBL/GenBank/DDBJ whole genome shotgun (WGS) entry which is preliminary data.</text>
</comment>
<gene>
    <name evidence="1" type="ORF">ACH4WX_13135</name>
</gene>
<dbReference type="Proteomes" id="UP001611263">
    <property type="component" value="Unassembled WGS sequence"/>
</dbReference>
<organism evidence="1 2">
    <name type="scientific">Nocardia carnea</name>
    <dbReference type="NCBI Taxonomy" id="37328"/>
    <lineage>
        <taxon>Bacteria</taxon>
        <taxon>Bacillati</taxon>
        <taxon>Actinomycetota</taxon>
        <taxon>Actinomycetes</taxon>
        <taxon>Mycobacteriales</taxon>
        <taxon>Nocardiaceae</taxon>
        <taxon>Nocardia</taxon>
    </lineage>
</organism>
<accession>A0ABW7TKT6</accession>
<reference evidence="1 2" key="1">
    <citation type="submission" date="2024-10" db="EMBL/GenBank/DDBJ databases">
        <title>The Natural Products Discovery Center: Release of the First 8490 Sequenced Strains for Exploring Actinobacteria Biosynthetic Diversity.</title>
        <authorList>
            <person name="Kalkreuter E."/>
            <person name="Kautsar S.A."/>
            <person name="Yang D."/>
            <person name="Bader C.D."/>
            <person name="Teijaro C.N."/>
            <person name="Fluegel L."/>
            <person name="Davis C.M."/>
            <person name="Simpson J.R."/>
            <person name="Lauterbach L."/>
            <person name="Steele A.D."/>
            <person name="Gui C."/>
            <person name="Meng S."/>
            <person name="Li G."/>
            <person name="Viehrig K."/>
            <person name="Ye F."/>
            <person name="Su P."/>
            <person name="Kiefer A.F."/>
            <person name="Nichols A."/>
            <person name="Cepeda A.J."/>
            <person name="Yan W."/>
            <person name="Fan B."/>
            <person name="Jiang Y."/>
            <person name="Adhikari A."/>
            <person name="Zheng C.-J."/>
            <person name="Schuster L."/>
            <person name="Cowan T.M."/>
            <person name="Smanski M.J."/>
            <person name="Chevrette M.G."/>
            <person name="De Carvalho L.P.S."/>
            <person name="Shen B."/>
        </authorList>
    </citation>
    <scope>NUCLEOTIDE SEQUENCE [LARGE SCALE GENOMIC DNA]</scope>
    <source>
        <strain evidence="1 2">NPDC020568</strain>
    </source>
</reference>